<sequence length="35" mass="4236">MKRASIKRNCDGQGRNKEEREKQFHPIVDREILPR</sequence>
<proteinExistence type="predicted"/>
<protein>
    <submittedName>
        <fullName evidence="2">Uncharacterized protein</fullName>
    </submittedName>
</protein>
<evidence type="ECO:0000313" key="2">
    <source>
        <dbReference type="EMBL" id="EDP12251.1"/>
    </source>
</evidence>
<dbReference type="HOGENOM" id="CLU_3365005_0_0_9"/>
<feature type="compositionally biased region" description="Basic and acidic residues" evidence="1">
    <location>
        <begin position="8"/>
        <end position="35"/>
    </location>
</feature>
<evidence type="ECO:0000313" key="3">
    <source>
        <dbReference type="Proteomes" id="UP000004090"/>
    </source>
</evidence>
<comment type="caution">
    <text evidence="2">The sequence shown here is derived from an EMBL/GenBank/DDBJ whole genome shotgun (WGS) entry which is preliminary data.</text>
</comment>
<dbReference type="STRING" id="428127.EUBDOL_00160"/>
<name>A8R827_9FIRM</name>
<evidence type="ECO:0000256" key="1">
    <source>
        <dbReference type="SAM" id="MobiDB-lite"/>
    </source>
</evidence>
<reference evidence="2 3" key="1">
    <citation type="submission" date="2007-09" db="EMBL/GenBank/DDBJ databases">
        <title>Draft genome sequence of Eubacterium dolichum (DSM 3991).</title>
        <authorList>
            <person name="Sudarsanam P."/>
            <person name="Ley R."/>
            <person name="Guruge J."/>
            <person name="Turnbaugh P.J."/>
            <person name="Mahowald M."/>
            <person name="Liep D."/>
            <person name="Gordon J."/>
        </authorList>
    </citation>
    <scope>NUCLEOTIDE SEQUENCE [LARGE SCALE GENOMIC DNA]</scope>
    <source>
        <strain evidence="2 3">DSM 3991</strain>
    </source>
</reference>
<dbReference type="Proteomes" id="UP000004090">
    <property type="component" value="Unassembled WGS sequence"/>
</dbReference>
<feature type="region of interest" description="Disordered" evidence="1">
    <location>
        <begin position="1"/>
        <end position="35"/>
    </location>
</feature>
<dbReference type="AlphaFoldDB" id="A8R827"/>
<accession>A8R827</accession>
<reference evidence="2 3" key="2">
    <citation type="submission" date="2007-09" db="EMBL/GenBank/DDBJ databases">
        <authorList>
            <person name="Fulton L."/>
            <person name="Clifton S."/>
            <person name="Fulton B."/>
            <person name="Xu J."/>
            <person name="Minx P."/>
            <person name="Pepin K.H."/>
            <person name="Johnson M."/>
            <person name="Thiruvilangam P."/>
            <person name="Bhonagiri V."/>
            <person name="Nash W.E."/>
            <person name="Mardis E.R."/>
            <person name="Wilson R.K."/>
        </authorList>
    </citation>
    <scope>NUCLEOTIDE SEQUENCE [LARGE SCALE GENOMIC DNA]</scope>
    <source>
        <strain evidence="2 3">DSM 3991</strain>
    </source>
</reference>
<organism evidence="2 3">
    <name type="scientific">Amedibacillus dolichus DSM 3991</name>
    <dbReference type="NCBI Taxonomy" id="428127"/>
    <lineage>
        <taxon>Bacteria</taxon>
        <taxon>Bacillati</taxon>
        <taxon>Bacillota</taxon>
        <taxon>Erysipelotrichia</taxon>
        <taxon>Erysipelotrichales</taxon>
        <taxon>Erysipelotrichaceae</taxon>
        <taxon>Amedibacillus</taxon>
    </lineage>
</organism>
<gene>
    <name evidence="2" type="ORF">EUBDOL_00160</name>
</gene>
<dbReference type="EMBL" id="ABAW02000010">
    <property type="protein sequence ID" value="EDP12251.1"/>
    <property type="molecule type" value="Genomic_DNA"/>
</dbReference>